<evidence type="ECO:0000256" key="1">
    <source>
        <dbReference type="ARBA" id="ARBA00004141"/>
    </source>
</evidence>
<feature type="compositionally biased region" description="Basic and acidic residues" evidence="6">
    <location>
        <begin position="15"/>
        <end position="27"/>
    </location>
</feature>
<gene>
    <name evidence="9" type="ORF">Ga0074812_13369</name>
</gene>
<feature type="transmembrane region" description="Helical" evidence="7">
    <location>
        <begin position="287"/>
        <end position="304"/>
    </location>
</feature>
<reference evidence="10" key="1">
    <citation type="submission" date="2015-11" db="EMBL/GenBank/DDBJ databases">
        <authorList>
            <person name="Varghese N."/>
        </authorList>
    </citation>
    <scope>NUCLEOTIDE SEQUENCE [LARGE SCALE GENOMIC DNA]</scope>
    <source>
        <strain evidence="10">DSM 45899</strain>
    </source>
</reference>
<dbReference type="PANTHER" id="PTHR32322">
    <property type="entry name" value="INNER MEMBRANE TRANSPORTER"/>
    <property type="match status" value="1"/>
</dbReference>
<proteinExistence type="inferred from homology"/>
<feature type="transmembrane region" description="Helical" evidence="7">
    <location>
        <begin position="61"/>
        <end position="82"/>
    </location>
</feature>
<organism evidence="9 10">
    <name type="scientific">Parafrankia irregularis</name>
    <dbReference type="NCBI Taxonomy" id="795642"/>
    <lineage>
        <taxon>Bacteria</taxon>
        <taxon>Bacillati</taxon>
        <taxon>Actinomycetota</taxon>
        <taxon>Actinomycetes</taxon>
        <taxon>Frankiales</taxon>
        <taxon>Frankiaceae</taxon>
        <taxon>Parafrankia</taxon>
    </lineage>
</organism>
<dbReference type="AlphaFoldDB" id="A0A0S4QXK4"/>
<feature type="transmembrane region" description="Helical" evidence="7">
    <location>
        <begin position="232"/>
        <end position="249"/>
    </location>
</feature>
<feature type="transmembrane region" description="Helical" evidence="7">
    <location>
        <begin position="261"/>
        <end position="281"/>
    </location>
</feature>
<feature type="transmembrane region" description="Helical" evidence="7">
    <location>
        <begin position="119"/>
        <end position="139"/>
    </location>
</feature>
<evidence type="ECO:0000256" key="2">
    <source>
        <dbReference type="ARBA" id="ARBA00007362"/>
    </source>
</evidence>
<keyword evidence="10" id="KW-1185">Reference proteome</keyword>
<comment type="subcellular location">
    <subcellularLocation>
        <location evidence="1">Membrane</location>
        <topology evidence="1">Multi-pass membrane protein</topology>
    </subcellularLocation>
</comment>
<dbReference type="RefSeq" id="WP_114476443.1">
    <property type="nucleotide sequence ID" value="NZ_FAOZ01000033.1"/>
</dbReference>
<dbReference type="PANTHER" id="PTHR32322:SF2">
    <property type="entry name" value="EAMA DOMAIN-CONTAINING PROTEIN"/>
    <property type="match status" value="1"/>
</dbReference>
<evidence type="ECO:0000313" key="10">
    <source>
        <dbReference type="Proteomes" id="UP000198802"/>
    </source>
</evidence>
<evidence type="ECO:0000256" key="3">
    <source>
        <dbReference type="ARBA" id="ARBA00022692"/>
    </source>
</evidence>
<accession>A0A0S4QXK4</accession>
<dbReference type="SUPFAM" id="SSF103481">
    <property type="entry name" value="Multidrug resistance efflux transporter EmrE"/>
    <property type="match status" value="2"/>
</dbReference>
<keyword evidence="5 7" id="KW-0472">Membrane</keyword>
<feature type="transmembrane region" description="Helical" evidence="7">
    <location>
        <begin position="146"/>
        <end position="163"/>
    </location>
</feature>
<name>A0A0S4QXK4_9ACTN</name>
<sequence>MRTRYLLLGPASDAGPRDPSRDPEHRHQAGARGRWVPAGLVLAQVLSLQCGAAAAKNLFPAVGTTATVLMRLWFAALLLLALARPSLRVTRARGIRPTAALGCVLAAMNMAYFQAVAHLPLGIAAVLELLGPLAVATVMSRSRADVLAAVLAFGGITLIAFPHGAGVTAAGLTPGLLAAILRASYVLLTGHIGRTTADLSGLAVALLVGACVFTPFALAFGHVHRLGDPRNLALGLLVAVLSSALPYTLDVHTLRRTSARVFGVLLCLGPAVGAVVGYLLLGEQLSPRQVIAVLLITTATLVVSRRKEATHRIPPP</sequence>
<dbReference type="Pfam" id="PF00892">
    <property type="entry name" value="EamA"/>
    <property type="match status" value="1"/>
</dbReference>
<feature type="transmembrane region" description="Helical" evidence="7">
    <location>
        <begin position="94"/>
        <end position="113"/>
    </location>
</feature>
<evidence type="ECO:0000256" key="6">
    <source>
        <dbReference type="SAM" id="MobiDB-lite"/>
    </source>
</evidence>
<feature type="region of interest" description="Disordered" evidence="6">
    <location>
        <begin position="1"/>
        <end position="31"/>
    </location>
</feature>
<dbReference type="EMBL" id="FAOZ01000033">
    <property type="protein sequence ID" value="CUU59945.1"/>
    <property type="molecule type" value="Genomic_DNA"/>
</dbReference>
<evidence type="ECO:0000256" key="7">
    <source>
        <dbReference type="SAM" id="Phobius"/>
    </source>
</evidence>
<comment type="similarity">
    <text evidence="2">Belongs to the EamA transporter family.</text>
</comment>
<dbReference type="Proteomes" id="UP000198802">
    <property type="component" value="Unassembled WGS sequence"/>
</dbReference>
<evidence type="ECO:0000259" key="8">
    <source>
        <dbReference type="Pfam" id="PF00892"/>
    </source>
</evidence>
<keyword evidence="3 7" id="KW-0812">Transmembrane</keyword>
<dbReference type="InterPro" id="IPR050638">
    <property type="entry name" value="AA-Vitamin_Transporters"/>
</dbReference>
<feature type="domain" description="EamA" evidence="8">
    <location>
        <begin position="175"/>
        <end position="304"/>
    </location>
</feature>
<dbReference type="InterPro" id="IPR000620">
    <property type="entry name" value="EamA_dom"/>
</dbReference>
<dbReference type="GO" id="GO:0016020">
    <property type="term" value="C:membrane"/>
    <property type="evidence" value="ECO:0007669"/>
    <property type="project" value="UniProtKB-SubCell"/>
</dbReference>
<feature type="transmembrane region" description="Helical" evidence="7">
    <location>
        <begin position="200"/>
        <end position="220"/>
    </location>
</feature>
<evidence type="ECO:0000313" key="9">
    <source>
        <dbReference type="EMBL" id="CUU59945.1"/>
    </source>
</evidence>
<dbReference type="InterPro" id="IPR037185">
    <property type="entry name" value="EmrE-like"/>
</dbReference>
<protein>
    <submittedName>
        <fullName evidence="9">Inner membrane transporter RhtA</fullName>
    </submittedName>
</protein>
<keyword evidence="4 7" id="KW-1133">Transmembrane helix</keyword>
<feature type="transmembrane region" description="Helical" evidence="7">
    <location>
        <begin position="169"/>
        <end position="188"/>
    </location>
</feature>
<evidence type="ECO:0000256" key="4">
    <source>
        <dbReference type="ARBA" id="ARBA00022989"/>
    </source>
</evidence>
<evidence type="ECO:0000256" key="5">
    <source>
        <dbReference type="ARBA" id="ARBA00023136"/>
    </source>
</evidence>